<dbReference type="PANTHER" id="PTHR34071:SF2">
    <property type="entry name" value="FLAVIN-NUCLEOTIDE-BINDING PROTEIN"/>
    <property type="match status" value="1"/>
</dbReference>
<name>A0A1V4SPY2_RUMHU</name>
<dbReference type="AlphaFoldDB" id="A0A1V4SPY2"/>
<organism evidence="1 2">
    <name type="scientific">Ruminiclostridium hungatei</name>
    <name type="common">Clostridium hungatei</name>
    <dbReference type="NCBI Taxonomy" id="48256"/>
    <lineage>
        <taxon>Bacteria</taxon>
        <taxon>Bacillati</taxon>
        <taxon>Bacillota</taxon>
        <taxon>Clostridia</taxon>
        <taxon>Eubacteriales</taxon>
        <taxon>Oscillospiraceae</taxon>
        <taxon>Ruminiclostridium</taxon>
    </lineage>
</organism>
<dbReference type="InterPro" id="IPR012349">
    <property type="entry name" value="Split_barrel_FMN-bd"/>
</dbReference>
<sequence>MEEIRYKQRICSDQTKIEKFLTDSRVGTLGMCDLEGKPYSIPVNYVYWKGSIYIHGMGSGKKNHILIKNPQVCFNIFEELGTVADNVPSKCDTAYFSVMIFGKAELVEDMEEKTQALSQLMNKFLPGFFKDKLSRQFVEKYHSALDNMEVAVHKILPLELTAKENPADMEHMFKAGSRQG</sequence>
<proteinExistence type="predicted"/>
<dbReference type="SUPFAM" id="SSF50475">
    <property type="entry name" value="FMN-binding split barrel"/>
    <property type="match status" value="1"/>
</dbReference>
<dbReference type="Proteomes" id="UP000191554">
    <property type="component" value="Unassembled WGS sequence"/>
</dbReference>
<dbReference type="InterPro" id="IPR024747">
    <property type="entry name" value="Pyridox_Oxase-rel"/>
</dbReference>
<gene>
    <name evidence="1" type="ORF">CLHUN_03950</name>
</gene>
<dbReference type="STRING" id="48256.CLHUN_03950"/>
<dbReference type="Pfam" id="PF12900">
    <property type="entry name" value="Pyridox_ox_2"/>
    <property type="match status" value="1"/>
</dbReference>
<protein>
    <submittedName>
        <fullName evidence="1">Pyridoxamine 5'-phosphate oxidase</fullName>
    </submittedName>
</protein>
<dbReference type="EMBL" id="MZGX01000002">
    <property type="protein sequence ID" value="OPX45922.1"/>
    <property type="molecule type" value="Genomic_DNA"/>
</dbReference>
<keyword evidence="2" id="KW-1185">Reference proteome</keyword>
<evidence type="ECO:0000313" key="2">
    <source>
        <dbReference type="Proteomes" id="UP000191554"/>
    </source>
</evidence>
<dbReference type="RefSeq" id="WP_080062885.1">
    <property type="nucleotide sequence ID" value="NZ_MZGX01000002.1"/>
</dbReference>
<dbReference type="PANTHER" id="PTHR34071">
    <property type="entry name" value="5-NITROIMIDAZOLE ANTIBIOTICS RESISTANCE PROTEIN, NIMA-FAMILY-RELATED PROTEIN-RELATED"/>
    <property type="match status" value="1"/>
</dbReference>
<evidence type="ECO:0000313" key="1">
    <source>
        <dbReference type="EMBL" id="OPX45922.1"/>
    </source>
</evidence>
<accession>A0A1V4SPY2</accession>
<reference evidence="1 2" key="1">
    <citation type="submission" date="2017-03" db="EMBL/GenBank/DDBJ databases">
        <title>Genome sequence of Clostridium hungatei DSM 14427.</title>
        <authorList>
            <person name="Poehlein A."/>
            <person name="Daniel R."/>
        </authorList>
    </citation>
    <scope>NUCLEOTIDE SEQUENCE [LARGE SCALE GENOMIC DNA]</scope>
    <source>
        <strain evidence="1 2">DSM 14427</strain>
    </source>
</reference>
<comment type="caution">
    <text evidence="1">The sequence shown here is derived from an EMBL/GenBank/DDBJ whole genome shotgun (WGS) entry which is preliminary data.</text>
</comment>
<dbReference type="OrthoDB" id="9794935at2"/>
<dbReference type="Gene3D" id="2.30.110.10">
    <property type="entry name" value="Electron Transport, Fmn-binding Protein, Chain A"/>
    <property type="match status" value="1"/>
</dbReference>